<dbReference type="PROSITE" id="PS51257">
    <property type="entry name" value="PROKAR_LIPOPROTEIN"/>
    <property type="match status" value="1"/>
</dbReference>
<evidence type="ECO:0000313" key="2">
    <source>
        <dbReference type="EMBL" id="SIN99408.1"/>
    </source>
</evidence>
<dbReference type="Proteomes" id="UP000185221">
    <property type="component" value="Unassembled WGS sequence"/>
</dbReference>
<accession>A0A1N6FVW8</accession>
<reference evidence="3" key="1">
    <citation type="submission" date="2016-11" db="EMBL/GenBank/DDBJ databases">
        <authorList>
            <person name="Varghese N."/>
            <person name="Submissions S."/>
        </authorList>
    </citation>
    <scope>NUCLEOTIDE SEQUENCE [LARGE SCALE GENOMIC DNA]</scope>
    <source>
        <strain evidence="3">DSM 15292</strain>
    </source>
</reference>
<dbReference type="PANTHER" id="PTHR46928:SF1">
    <property type="entry name" value="MESENCHYME-SPECIFIC CELL SURFACE GLYCOPROTEIN"/>
    <property type="match status" value="1"/>
</dbReference>
<evidence type="ECO:0000259" key="1">
    <source>
        <dbReference type="Pfam" id="PF22494"/>
    </source>
</evidence>
<dbReference type="PANTHER" id="PTHR46928">
    <property type="entry name" value="MESENCHYME-SPECIFIC CELL SURFACE GLYCOPROTEIN"/>
    <property type="match status" value="1"/>
</dbReference>
<dbReference type="InterPro" id="IPR055188">
    <property type="entry name" value="Choice_anch_I"/>
</dbReference>
<dbReference type="RefSeq" id="WP_074225572.1">
    <property type="nucleotide sequence ID" value="NZ_FSRC01000002.1"/>
</dbReference>
<dbReference type="InterPro" id="IPR052956">
    <property type="entry name" value="Mesenchyme-surface_protein"/>
</dbReference>
<dbReference type="InterPro" id="IPR011048">
    <property type="entry name" value="Haem_d1_sf"/>
</dbReference>
<organism evidence="2 3">
    <name type="scientific">Algoriphagus halophilus</name>
    <dbReference type="NCBI Taxonomy" id="226505"/>
    <lineage>
        <taxon>Bacteria</taxon>
        <taxon>Pseudomonadati</taxon>
        <taxon>Bacteroidota</taxon>
        <taxon>Cytophagia</taxon>
        <taxon>Cytophagales</taxon>
        <taxon>Cyclobacteriaceae</taxon>
        <taxon>Algoriphagus</taxon>
    </lineage>
</organism>
<evidence type="ECO:0000313" key="3">
    <source>
        <dbReference type="Proteomes" id="UP000185221"/>
    </source>
</evidence>
<dbReference type="EMBL" id="FSRC01000002">
    <property type="protein sequence ID" value="SIN99408.1"/>
    <property type="molecule type" value="Genomic_DNA"/>
</dbReference>
<dbReference type="AlphaFoldDB" id="A0A1N6FVW8"/>
<keyword evidence="3" id="KW-1185">Reference proteome</keyword>
<dbReference type="Pfam" id="PF22494">
    <property type="entry name" value="choice_anch_I"/>
    <property type="match status" value="1"/>
</dbReference>
<gene>
    <name evidence="2" type="ORF">SAMN05444394_2770</name>
</gene>
<sequence>MRKFYLVFLFGVLASSCRERISSPGPVSLTFDEISSLKVGGEAAAEITTYDPITQKLFVVNNSDGLSQVDVIDFSDPVNPTLLSPIEITPFGGGLNSVAVKNGMLAIAIEAETKTDPGTIVVFETSNLLAPVANLTVGALPDMVAFSPDGRYIVSANEGEPNDDYDIDPEGSISIIDTQKGFEVSTLGFASFENQRAELEAKGFRIFGPNATFAQDIEPEYVTIDPTSDFAWVTLQENNGIAKVDLNNKMITDIFPMGLKDHMLSENEIDVSDRDGISGNFQNWPLLSFYMPDAIETFQVGNNNFLITANEGDTRDYDGYSEEERIKDLELDPVAFPNAELLQQDENMGRLTITRSQGDIDQDGDFDVLYGIGGRSFSIWNGSTGELVRDYNRLEKELISAQPNLYDDGRSDNKGVEAEGIEIGEIRGKNIVFVGLERSDAIMVYQINGAAGLQLLQVLDGIDKPGDTGHDAPEGLLFIPAEESPNGKPLFIVSSEDDGKITVYQN</sequence>
<dbReference type="SUPFAM" id="SSF51004">
    <property type="entry name" value="C-terminal (heme d1) domain of cytochrome cd1-nitrite reductase"/>
    <property type="match status" value="1"/>
</dbReference>
<feature type="domain" description="Choice-of-anchor I" evidence="1">
    <location>
        <begin position="34"/>
        <end position="504"/>
    </location>
</feature>
<dbReference type="Gene3D" id="2.130.10.10">
    <property type="entry name" value="YVTN repeat-like/Quinoprotein amine dehydrogenase"/>
    <property type="match status" value="1"/>
</dbReference>
<dbReference type="NCBIfam" id="NF038117">
    <property type="entry name" value="choice_anch_I"/>
    <property type="match status" value="1"/>
</dbReference>
<dbReference type="OrthoDB" id="9803927at2"/>
<dbReference type="STRING" id="226505.SAMN05444394_2770"/>
<proteinExistence type="predicted"/>
<name>A0A1N6FVW8_9BACT</name>
<protein>
    <recommendedName>
        <fullName evidence="1">Choice-of-anchor I domain-containing protein</fullName>
    </recommendedName>
</protein>
<dbReference type="InterPro" id="IPR015943">
    <property type="entry name" value="WD40/YVTN_repeat-like_dom_sf"/>
</dbReference>